<dbReference type="AlphaFoldDB" id="A0A6N2K4J7"/>
<evidence type="ECO:0000313" key="1">
    <source>
        <dbReference type="EMBL" id="VFU22850.1"/>
    </source>
</evidence>
<name>A0A6N2K4J7_SALVM</name>
<organism evidence="1">
    <name type="scientific">Salix viminalis</name>
    <name type="common">Common osier</name>
    <name type="synonym">Basket willow</name>
    <dbReference type="NCBI Taxonomy" id="40686"/>
    <lineage>
        <taxon>Eukaryota</taxon>
        <taxon>Viridiplantae</taxon>
        <taxon>Streptophyta</taxon>
        <taxon>Embryophyta</taxon>
        <taxon>Tracheophyta</taxon>
        <taxon>Spermatophyta</taxon>
        <taxon>Magnoliopsida</taxon>
        <taxon>eudicotyledons</taxon>
        <taxon>Gunneridae</taxon>
        <taxon>Pentapetalae</taxon>
        <taxon>rosids</taxon>
        <taxon>fabids</taxon>
        <taxon>Malpighiales</taxon>
        <taxon>Salicaceae</taxon>
        <taxon>Saliceae</taxon>
        <taxon>Salix</taxon>
    </lineage>
</organism>
<reference evidence="1" key="1">
    <citation type="submission" date="2019-03" db="EMBL/GenBank/DDBJ databases">
        <authorList>
            <person name="Mank J."/>
            <person name="Almeida P."/>
        </authorList>
    </citation>
    <scope>NUCLEOTIDE SEQUENCE</scope>
    <source>
        <strain evidence="1">78183</strain>
    </source>
</reference>
<proteinExistence type="predicted"/>
<protein>
    <submittedName>
        <fullName evidence="1">Uncharacterized protein</fullName>
    </submittedName>
</protein>
<sequence length="71" mass="8568">MEMEHVTIIPITHLDRPRKRPRFGWDVPQIRYIAKWEKAPLVRFWNAGTEKERKWLPSKLYVASRNIGKQP</sequence>
<accession>A0A6N2K4J7</accession>
<gene>
    <name evidence="1" type="ORF">SVIM_LOCUS28120</name>
</gene>
<dbReference type="EMBL" id="CAADRP010000091">
    <property type="protein sequence ID" value="VFU22850.1"/>
    <property type="molecule type" value="Genomic_DNA"/>
</dbReference>